<name>A0A3R7KWY8_TRYRA</name>
<feature type="coiled-coil region" evidence="4">
    <location>
        <begin position="348"/>
        <end position="379"/>
    </location>
</feature>
<feature type="repeat" description="ANK" evidence="3">
    <location>
        <begin position="222"/>
        <end position="254"/>
    </location>
</feature>
<dbReference type="OMA" id="NDARMTY"/>
<keyword evidence="2 3" id="KW-0040">ANK repeat</keyword>
<dbReference type="Pfam" id="PF12796">
    <property type="entry name" value="Ank_2"/>
    <property type="match status" value="2"/>
</dbReference>
<feature type="region of interest" description="Disordered" evidence="5">
    <location>
        <begin position="393"/>
        <end position="413"/>
    </location>
</feature>
<reference evidence="6 7" key="1">
    <citation type="journal article" date="2018" name="BMC Genomics">
        <title>Genomic comparison of Trypanosoma conorhini and Trypanosoma rangeli to Trypanosoma cruzi strains of high and low virulence.</title>
        <authorList>
            <person name="Bradwell K.R."/>
            <person name="Koparde V.N."/>
            <person name="Matveyev A.V."/>
            <person name="Serrano M.G."/>
            <person name="Alves J.M."/>
            <person name="Parikh H."/>
            <person name="Huang B."/>
            <person name="Lee V."/>
            <person name="Espinosa-Alvarez O."/>
            <person name="Ortiz P.A."/>
            <person name="Costa-Martins A.G."/>
            <person name="Teixeira M.M."/>
            <person name="Buck G.A."/>
        </authorList>
    </citation>
    <scope>NUCLEOTIDE SEQUENCE [LARGE SCALE GENOMIC DNA]</scope>
    <source>
        <strain evidence="6 7">AM80</strain>
    </source>
</reference>
<accession>A0A3R7KWY8</accession>
<evidence type="ECO:0000256" key="3">
    <source>
        <dbReference type="PROSITE-ProRule" id="PRU00023"/>
    </source>
</evidence>
<evidence type="ECO:0000256" key="1">
    <source>
        <dbReference type="ARBA" id="ARBA00022737"/>
    </source>
</evidence>
<dbReference type="GeneID" id="40324909"/>
<proteinExistence type="predicted"/>
<dbReference type="SMART" id="SM00248">
    <property type="entry name" value="ANK"/>
    <property type="match status" value="6"/>
</dbReference>
<protein>
    <submittedName>
        <fullName evidence="6">Ankyrin repeat protein</fullName>
    </submittedName>
</protein>
<dbReference type="PRINTS" id="PR01415">
    <property type="entry name" value="ANKYRIN"/>
</dbReference>
<keyword evidence="7" id="KW-1185">Reference proteome</keyword>
<dbReference type="Proteomes" id="UP000283634">
    <property type="component" value="Unassembled WGS sequence"/>
</dbReference>
<dbReference type="PROSITE" id="PS50297">
    <property type="entry name" value="ANK_REP_REGION"/>
    <property type="match status" value="3"/>
</dbReference>
<dbReference type="PANTHER" id="PTHR24201">
    <property type="entry name" value="ANK_REP_REGION DOMAIN-CONTAINING PROTEIN"/>
    <property type="match status" value="1"/>
</dbReference>
<dbReference type="RefSeq" id="XP_029242120.1">
    <property type="nucleotide sequence ID" value="XM_029378033.1"/>
</dbReference>
<gene>
    <name evidence="6" type="ORF">TraAM80_00976</name>
</gene>
<keyword evidence="4" id="KW-0175">Coiled coil</keyword>
<feature type="repeat" description="ANK" evidence="3">
    <location>
        <begin position="156"/>
        <end position="188"/>
    </location>
</feature>
<dbReference type="AlphaFoldDB" id="A0A3R7KWY8"/>
<dbReference type="SUPFAM" id="SSF48403">
    <property type="entry name" value="Ankyrin repeat"/>
    <property type="match status" value="1"/>
</dbReference>
<sequence length="413" mass="46371">MSSANSIGGPQGPKDLLDAVRQAVVKGDIDTLVRLRREFLAVSENVSKCIDESGNTLVHLSLGKNTTMLAYTVNQLSGNVNAANFQGRTPLHEAARNNYVECCEALLNYGADDTVQAATLSTPFHTAAACGSVECMEILLKRSNDPASKVNELDRNECSALHKSASDGDVRVTQWLVEHGAFVDQRDFNNTTPLLMAVKMGRKEVVEYLIHQGAACDLADRQGNRPVHFCAIRCDSKILKLLVDANAAVNVQNGELNTPLHLAAIYQRPNSKEWENLIASLLDSGCDPLLENASRKKPADYVGRNLKKLFSKEEAEIRRQIKIQKEAQEEEDFNKLLELRSTWRATVMANLEKTKRLQKDEADRLHREAEERLRAEDDARLLLDEAIERRRYQEEQRKKRQDLEEKGKNPGRK</sequence>
<organism evidence="6 7">
    <name type="scientific">Trypanosoma rangeli</name>
    <dbReference type="NCBI Taxonomy" id="5698"/>
    <lineage>
        <taxon>Eukaryota</taxon>
        <taxon>Discoba</taxon>
        <taxon>Euglenozoa</taxon>
        <taxon>Kinetoplastea</taxon>
        <taxon>Metakinetoplastina</taxon>
        <taxon>Trypanosomatida</taxon>
        <taxon>Trypanosomatidae</taxon>
        <taxon>Trypanosoma</taxon>
        <taxon>Herpetosoma</taxon>
    </lineage>
</organism>
<feature type="repeat" description="ANK" evidence="3">
    <location>
        <begin position="189"/>
        <end position="221"/>
    </location>
</feature>
<evidence type="ECO:0000256" key="2">
    <source>
        <dbReference type="ARBA" id="ARBA00023043"/>
    </source>
</evidence>
<comment type="caution">
    <text evidence="6">The sequence shown here is derived from an EMBL/GenBank/DDBJ whole genome shotgun (WGS) entry which is preliminary data.</text>
</comment>
<dbReference type="EMBL" id="MKGL01000019">
    <property type="protein sequence ID" value="RNF11339.1"/>
    <property type="molecule type" value="Genomic_DNA"/>
</dbReference>
<evidence type="ECO:0000313" key="6">
    <source>
        <dbReference type="EMBL" id="RNF11339.1"/>
    </source>
</evidence>
<evidence type="ECO:0000313" key="7">
    <source>
        <dbReference type="Proteomes" id="UP000283634"/>
    </source>
</evidence>
<dbReference type="PROSITE" id="PS50088">
    <property type="entry name" value="ANK_REPEAT"/>
    <property type="match status" value="4"/>
</dbReference>
<feature type="repeat" description="ANK" evidence="3">
    <location>
        <begin position="86"/>
        <end position="118"/>
    </location>
</feature>
<dbReference type="OrthoDB" id="426293at2759"/>
<dbReference type="InterPro" id="IPR002110">
    <property type="entry name" value="Ankyrin_rpt"/>
</dbReference>
<dbReference type="InterPro" id="IPR036770">
    <property type="entry name" value="Ankyrin_rpt-contain_sf"/>
</dbReference>
<dbReference type="Gene3D" id="1.25.40.20">
    <property type="entry name" value="Ankyrin repeat-containing domain"/>
    <property type="match status" value="2"/>
</dbReference>
<dbReference type="VEuPathDB" id="TriTrypDB:TRSC58_02445"/>
<evidence type="ECO:0000256" key="5">
    <source>
        <dbReference type="SAM" id="MobiDB-lite"/>
    </source>
</evidence>
<dbReference type="InterPro" id="IPR050776">
    <property type="entry name" value="Ank_Repeat/CDKN_Inhibitor"/>
</dbReference>
<keyword evidence="1" id="KW-0677">Repeat</keyword>
<evidence type="ECO:0000256" key="4">
    <source>
        <dbReference type="SAM" id="Coils"/>
    </source>
</evidence>